<geneLocation type="plasmid" evidence="1 2">
    <name>pCadTS8_2</name>
</geneLocation>
<sequence length="283" mass="32954">MDNKIIEFTERHISAHESGFDGLFRFLSFSNTPESIDKHKAMLTDGWLYHTTPESLNDPHDIKFKLKWPGLDDWDEISGFIEDIKLMRSLSGNLFNEKLSSIQSLLGDDSLKIKLEAALKQSYSQTRVCCFTTSHKNILFWAHYANSHTGYCIKFKVNDNPKSIFTNTRKIHYSNDYPTIKFPVFSNLVSLLSIILKKAKNWEYEDEYRSMFSPNWPLQLENNGSSLSLRNDDISDIYFGMNMKEEDKTKIIELVEAGPFNPNYWDTRICKDSFSLDFIKHDP</sequence>
<proteinExistence type="predicted"/>
<keyword evidence="2" id="KW-1185">Reference proteome</keyword>
<gene>
    <name evidence="1" type="ORF">OLW01_18190</name>
</gene>
<dbReference type="Proteomes" id="UP001163726">
    <property type="component" value="Plasmid pCadTS8_2"/>
</dbReference>
<keyword evidence="1" id="KW-0614">Plasmid</keyword>
<accession>A0ABY7ATW1</accession>
<evidence type="ECO:0000313" key="2">
    <source>
        <dbReference type="Proteomes" id="UP001163726"/>
    </source>
</evidence>
<evidence type="ECO:0000313" key="1">
    <source>
        <dbReference type="EMBL" id="WAJ72207.1"/>
    </source>
</evidence>
<protein>
    <submittedName>
        <fullName evidence="1">DUF2971 domain-containing protein</fullName>
    </submittedName>
</protein>
<dbReference type="InterPro" id="IPR021352">
    <property type="entry name" value="DUF2971"/>
</dbReference>
<dbReference type="Pfam" id="PF11185">
    <property type="entry name" value="DUF2971"/>
    <property type="match status" value="1"/>
</dbReference>
<organism evidence="1 2">
    <name type="scientific">Catenovulum adriaticum</name>
    <dbReference type="NCBI Taxonomy" id="2984846"/>
    <lineage>
        <taxon>Bacteria</taxon>
        <taxon>Pseudomonadati</taxon>
        <taxon>Pseudomonadota</taxon>
        <taxon>Gammaproteobacteria</taxon>
        <taxon>Alteromonadales</taxon>
        <taxon>Alteromonadaceae</taxon>
        <taxon>Catenovulum</taxon>
    </lineage>
</organism>
<name>A0ABY7ATW1_9ALTE</name>
<reference evidence="1" key="1">
    <citation type="submission" date="2022-10" db="EMBL/GenBank/DDBJ databases">
        <title>Catenovulum adriacola sp. nov. isolated in the Harbour of Susak.</title>
        <authorList>
            <person name="Schoch T."/>
            <person name="Reich S.J."/>
            <person name="Stoeferle S."/>
            <person name="Flaiz M."/>
            <person name="Kazda M."/>
            <person name="Riedel C.U."/>
            <person name="Duerre P."/>
        </authorList>
    </citation>
    <scope>NUCLEOTIDE SEQUENCE</scope>
    <source>
        <strain evidence="1">TS8</strain>
        <plasmid evidence="1">pCadTS8_2</plasmid>
    </source>
</reference>
<dbReference type="RefSeq" id="WP_268076922.1">
    <property type="nucleotide sequence ID" value="NZ_CP109967.1"/>
</dbReference>
<dbReference type="EMBL" id="CP109967">
    <property type="protein sequence ID" value="WAJ72207.1"/>
    <property type="molecule type" value="Genomic_DNA"/>
</dbReference>